<dbReference type="PROSITE" id="PS00690">
    <property type="entry name" value="DEAH_ATP_HELICASE"/>
    <property type="match status" value="1"/>
</dbReference>
<dbReference type="Proteomes" id="UP000008549">
    <property type="component" value="Unassembled WGS sequence"/>
</dbReference>
<dbReference type="FunFam" id="1.10.10.10:FF:000878">
    <property type="entry name" value="ATP-dependent DNA helicase"/>
    <property type="match status" value="1"/>
</dbReference>
<evidence type="ECO:0000256" key="13">
    <source>
        <dbReference type="ARBA" id="ARBA00044542"/>
    </source>
</evidence>
<keyword evidence="4" id="KW-0547">Nucleotide-binding</keyword>
<dbReference type="PROSITE" id="PS51194">
    <property type="entry name" value="HELICASE_CTER"/>
    <property type="match status" value="1"/>
</dbReference>
<keyword evidence="7" id="KW-0067">ATP-binding</keyword>
<comment type="catalytic activity">
    <reaction evidence="14">
        <text>ATP + H2O = ADP + phosphate + H(+)</text>
        <dbReference type="Rhea" id="RHEA:13065"/>
        <dbReference type="ChEBI" id="CHEBI:15377"/>
        <dbReference type="ChEBI" id="CHEBI:15378"/>
        <dbReference type="ChEBI" id="CHEBI:30616"/>
        <dbReference type="ChEBI" id="CHEBI:43474"/>
        <dbReference type="ChEBI" id="CHEBI:456216"/>
    </reaction>
</comment>
<dbReference type="STRING" id="6238.A8Y0R9"/>
<dbReference type="InterPro" id="IPR032284">
    <property type="entry name" value="RecQ_Zn-bd"/>
</dbReference>
<evidence type="ECO:0000256" key="15">
    <source>
        <dbReference type="ARBA" id="ARBA00076065"/>
    </source>
</evidence>
<sequence length="1005" mass="112933">MFFEFSSYIFTISPFLTRFFPGNMSKVNRIELIAPRKTISFGGFTFVEPNLNYKPPIFSCCSSLKDPSCYRNEFEEEEEDSFDKQEEEVVPAPPKPPIATASFSNYEKPTTSNYQERNNYDWNNQQSNQQHSSFDNDDDDIFIEEIHLGNSNEKSKSPSPGLDDSFENFQASSAEVVQGTSDDVNDSFEDFEPISVPTAPKSLATLQKSSSEVALNQQRHDMHGRFRGFLQDDSEEFNNELDLLGAEMNEELYSTLKSKFGFNQFRHRQKQCILSTLMGHDTFVLMPTGAGKSLCYQLPAVILTGVTVVVSPLRSLIEDQKMKMKELGIGCEALTADLSTGAQEDIYTELCSENPSIKLLYVTPEKISASGRLNSVFYTLHRRGLLARFVIDEAHCVSQWGHDFRPDYTKLHTLREKFHTPPVPIIALTATATPKIVTDARDNLKMQNSKLFISSFVRDNLKYDLIPKAAKSLINVVEKMKQLYPGKSGIVYCLSRKECETVQMMLTKAGLSAEVYHAGLNDNLRVSVQKGWLANKFDVICATIAFGMGIDKPDVRFVIHYSLPKSIEGYYQETGRAGRDGMPSYCLMLYSYHDSIRLRRMIEEGNTTTGVRSMHLNNVLQVVAYCENVSVCRRKMLVEHFGEVYDEQSCRNSKTPCDVCERQRKNQEAIRLFDVTNDALSIMQCLPRMQKATLKYISELYRGSLIKKTSEQAVRMGHTKLPFFSKGQGMTEGDALRFVRKLVIEGLVHERLYSIPNQTAAVLAYAELTDSGKEVAAGRKQAKVYLHIVTCEKKRKNAGLIELSNMNTVSEAQALKERHMVKHGDVFTKCLQDLTQLITSVAESSGLTGPYSIVSREGIEQIAALLPRTNSDLLRIDSMTQIKITKYGRMIMELLATYWKQVDEREEEEMRNQLDKLKSGEIVMGGFATLSSDSNFPPAPYMKPLGGGRGRKRTTPGFSSGRATKRPRITAPSRGGAKPRGRGGAKATTSGAIGARKNMFPSAFF</sequence>
<dbReference type="Gene3D" id="3.40.50.300">
    <property type="entry name" value="P-loop containing nucleotide triphosphate hydrolases"/>
    <property type="match status" value="2"/>
</dbReference>
<feature type="domain" description="HRDC" evidence="18">
    <location>
        <begin position="824"/>
        <end position="905"/>
    </location>
</feature>
<dbReference type="InterPro" id="IPR044876">
    <property type="entry name" value="HRDC_dom_sf"/>
</dbReference>
<dbReference type="InterPro" id="IPR002121">
    <property type="entry name" value="HRDC_dom"/>
</dbReference>
<evidence type="ECO:0000256" key="16">
    <source>
        <dbReference type="ARBA" id="ARBA00076271"/>
    </source>
</evidence>
<dbReference type="GO" id="GO:0016787">
    <property type="term" value="F:hydrolase activity"/>
    <property type="evidence" value="ECO:0007669"/>
    <property type="project" value="UniProtKB-KW"/>
</dbReference>
<dbReference type="InterPro" id="IPR002464">
    <property type="entry name" value="DNA/RNA_helicase_DEAH_CS"/>
</dbReference>
<evidence type="ECO:0000256" key="3">
    <source>
        <dbReference type="ARBA" id="ARBA00005446"/>
    </source>
</evidence>
<dbReference type="InterPro" id="IPR001650">
    <property type="entry name" value="Helicase_C-like"/>
</dbReference>
<evidence type="ECO:0000259" key="20">
    <source>
        <dbReference type="PROSITE" id="PS51194"/>
    </source>
</evidence>
<keyword evidence="9" id="KW-0413">Isomerase</keyword>
<evidence type="ECO:0000256" key="17">
    <source>
        <dbReference type="SAM" id="MobiDB-lite"/>
    </source>
</evidence>
<keyword evidence="10" id="KW-0539">Nucleus</keyword>
<dbReference type="FunFam" id="3.40.50.300:FF:000296">
    <property type="entry name" value="ATP-dependent DNA helicase RecQ"/>
    <property type="match status" value="1"/>
</dbReference>
<evidence type="ECO:0000259" key="19">
    <source>
        <dbReference type="PROSITE" id="PS51192"/>
    </source>
</evidence>
<dbReference type="Gene3D" id="1.10.10.10">
    <property type="entry name" value="Winged helix-like DNA-binding domain superfamily/Winged helix DNA-binding domain"/>
    <property type="match status" value="1"/>
</dbReference>
<dbReference type="SUPFAM" id="SSF47819">
    <property type="entry name" value="HRDC-like"/>
    <property type="match status" value="1"/>
</dbReference>
<dbReference type="GO" id="GO:0043138">
    <property type="term" value="F:3'-5' DNA helicase activity"/>
    <property type="evidence" value="ECO:0000318"/>
    <property type="project" value="GO_Central"/>
</dbReference>
<dbReference type="Pfam" id="PF16124">
    <property type="entry name" value="RecQ_Zn_bind"/>
    <property type="match status" value="1"/>
</dbReference>
<evidence type="ECO:0000256" key="5">
    <source>
        <dbReference type="ARBA" id="ARBA00022801"/>
    </source>
</evidence>
<dbReference type="GO" id="GO:0003677">
    <property type="term" value="F:DNA binding"/>
    <property type="evidence" value="ECO:0007669"/>
    <property type="project" value="UniProtKB-KW"/>
</dbReference>
<proteinExistence type="inferred from homology"/>
<dbReference type="EC" id="5.6.2.4" evidence="12"/>
<dbReference type="InterPro" id="IPR018982">
    <property type="entry name" value="RQC_domain"/>
</dbReference>
<feature type="region of interest" description="Disordered" evidence="17">
    <location>
        <begin position="75"/>
        <end position="136"/>
    </location>
</feature>
<keyword evidence="5" id="KW-0378">Hydrolase</keyword>
<keyword evidence="6" id="KW-0347">Helicase</keyword>
<evidence type="ECO:0000313" key="22">
    <source>
        <dbReference type="Proteomes" id="UP000008549"/>
    </source>
</evidence>
<evidence type="ECO:0000256" key="7">
    <source>
        <dbReference type="ARBA" id="ARBA00022840"/>
    </source>
</evidence>
<feature type="domain" description="Helicase C-terminal" evidence="20">
    <location>
        <begin position="475"/>
        <end position="620"/>
    </location>
</feature>
<dbReference type="GO" id="GO:0007131">
    <property type="term" value="P:reciprocal meiotic recombination"/>
    <property type="evidence" value="ECO:0007669"/>
    <property type="project" value="UniProtKB-ARBA"/>
</dbReference>
<evidence type="ECO:0000256" key="4">
    <source>
        <dbReference type="ARBA" id="ARBA00022741"/>
    </source>
</evidence>
<evidence type="ECO:0000256" key="11">
    <source>
        <dbReference type="ARBA" id="ARBA00034617"/>
    </source>
</evidence>
<feature type="region of interest" description="Disordered" evidence="17">
    <location>
        <begin position="941"/>
        <end position="1005"/>
    </location>
</feature>
<dbReference type="PROSITE" id="PS51192">
    <property type="entry name" value="HELICASE_ATP_BIND_1"/>
    <property type="match status" value="1"/>
</dbReference>
<evidence type="ECO:0000313" key="21">
    <source>
        <dbReference type="EMBL" id="CAP38489.2"/>
    </source>
</evidence>
<dbReference type="InterPro" id="IPR036388">
    <property type="entry name" value="WH-like_DNA-bd_sf"/>
</dbReference>
<evidence type="ECO:0000256" key="1">
    <source>
        <dbReference type="ARBA" id="ARBA00001947"/>
    </source>
</evidence>
<evidence type="ECO:0000256" key="9">
    <source>
        <dbReference type="ARBA" id="ARBA00023235"/>
    </source>
</evidence>
<dbReference type="SUPFAM" id="SSF52540">
    <property type="entry name" value="P-loop containing nucleoside triphosphate hydrolases"/>
    <property type="match status" value="1"/>
</dbReference>
<feature type="compositionally biased region" description="Acidic residues" evidence="17">
    <location>
        <begin position="75"/>
        <end position="89"/>
    </location>
</feature>
<dbReference type="eggNOG" id="KOG0351">
    <property type="taxonomic scope" value="Eukaryota"/>
</dbReference>
<comment type="subcellular location">
    <subcellularLocation>
        <location evidence="2">Nucleus</location>
    </subcellularLocation>
</comment>
<dbReference type="GO" id="GO:0005634">
    <property type="term" value="C:nucleus"/>
    <property type="evidence" value="ECO:0000318"/>
    <property type="project" value="GO_Central"/>
</dbReference>
<evidence type="ECO:0000256" key="6">
    <source>
        <dbReference type="ARBA" id="ARBA00022806"/>
    </source>
</evidence>
<dbReference type="PROSITE" id="PS50967">
    <property type="entry name" value="HRDC"/>
    <property type="match status" value="1"/>
</dbReference>
<dbReference type="GO" id="GO:0005694">
    <property type="term" value="C:chromosome"/>
    <property type="evidence" value="ECO:0000318"/>
    <property type="project" value="GO_Central"/>
</dbReference>
<keyword evidence="22" id="KW-1185">Reference proteome</keyword>
<dbReference type="SMART" id="SM00490">
    <property type="entry name" value="HELICc"/>
    <property type="match status" value="1"/>
</dbReference>
<evidence type="ECO:0000256" key="8">
    <source>
        <dbReference type="ARBA" id="ARBA00023125"/>
    </source>
</evidence>
<dbReference type="InterPro" id="IPR011545">
    <property type="entry name" value="DEAD/DEAH_box_helicase_dom"/>
</dbReference>
<evidence type="ECO:0000256" key="14">
    <source>
        <dbReference type="ARBA" id="ARBA00049360"/>
    </source>
</evidence>
<dbReference type="GO" id="GO:0005524">
    <property type="term" value="F:ATP binding"/>
    <property type="evidence" value="ECO:0007669"/>
    <property type="project" value="UniProtKB-KW"/>
</dbReference>
<dbReference type="InterPro" id="IPR014001">
    <property type="entry name" value="Helicase_ATP-bd"/>
</dbReference>
<dbReference type="PANTHER" id="PTHR13710">
    <property type="entry name" value="DNA HELICASE RECQ FAMILY MEMBER"/>
    <property type="match status" value="1"/>
</dbReference>
<dbReference type="SUPFAM" id="SSF46785">
    <property type="entry name" value="Winged helix' DNA-binding domain"/>
    <property type="match status" value="1"/>
</dbReference>
<dbReference type="OMA" id="LEIVAYC"/>
<comment type="cofactor">
    <cofactor evidence="1">
        <name>Zn(2+)</name>
        <dbReference type="ChEBI" id="CHEBI:29105"/>
    </cofactor>
</comment>
<dbReference type="Pfam" id="PF00270">
    <property type="entry name" value="DEAD"/>
    <property type="match status" value="1"/>
</dbReference>
<dbReference type="SMART" id="SM00487">
    <property type="entry name" value="DEXDc"/>
    <property type="match status" value="1"/>
</dbReference>
<gene>
    <name evidence="23" type="primary">him-6</name>
    <name evidence="21" type="synonym">Cbr-him-6</name>
    <name evidence="23" type="ORF">CBG21676</name>
    <name evidence="21" type="ORF">CBG_21676</name>
</gene>
<evidence type="ECO:0000256" key="12">
    <source>
        <dbReference type="ARBA" id="ARBA00034808"/>
    </source>
</evidence>
<dbReference type="GO" id="GO:0009378">
    <property type="term" value="F:four-way junction helicase activity"/>
    <property type="evidence" value="ECO:0000318"/>
    <property type="project" value="GO_Central"/>
</dbReference>
<protein>
    <recommendedName>
        <fullName evidence="12">DNA 3'-5' helicase</fullName>
        <ecNumber evidence="12">5.6.2.4</ecNumber>
    </recommendedName>
    <alternativeName>
        <fullName evidence="15">Bloom syndrome protein homolog</fullName>
    </alternativeName>
    <alternativeName>
        <fullName evidence="13">DNA 3'-5' helicase BLM</fullName>
    </alternativeName>
    <alternativeName>
        <fullName evidence="16">RecQ helicase homolog</fullName>
    </alternativeName>
</protein>
<comment type="similarity">
    <text evidence="3">Belongs to the helicase family. RecQ subfamily.</text>
</comment>
<dbReference type="InterPro" id="IPR027417">
    <property type="entry name" value="P-loop_NTPase"/>
</dbReference>
<dbReference type="GO" id="GO:0000724">
    <property type="term" value="P:double-strand break repair via homologous recombination"/>
    <property type="evidence" value="ECO:0000318"/>
    <property type="project" value="GO_Central"/>
</dbReference>
<dbReference type="CDD" id="cd18794">
    <property type="entry name" value="SF2_C_RecQ"/>
    <property type="match status" value="1"/>
</dbReference>
<name>A8Y0R9_CAEBR</name>
<dbReference type="WormBase" id="CBG21676">
    <property type="protein sequence ID" value="CBP43577"/>
    <property type="gene ID" value="WBGene00040381"/>
    <property type="gene designation" value="Cbr-him-6"/>
</dbReference>
<dbReference type="NCBIfam" id="TIGR00614">
    <property type="entry name" value="recQ_fam"/>
    <property type="match status" value="1"/>
</dbReference>
<reference evidence="21 22" key="1">
    <citation type="journal article" date="2003" name="PLoS Biol.">
        <title>The genome sequence of Caenorhabditis briggsae: a platform for comparative genomics.</title>
        <authorList>
            <person name="Stein L.D."/>
            <person name="Bao Z."/>
            <person name="Blasiar D."/>
            <person name="Blumenthal T."/>
            <person name="Brent M.R."/>
            <person name="Chen N."/>
            <person name="Chinwalla A."/>
            <person name="Clarke L."/>
            <person name="Clee C."/>
            <person name="Coghlan A."/>
            <person name="Coulson A."/>
            <person name="D'Eustachio P."/>
            <person name="Fitch D.H."/>
            <person name="Fulton L.A."/>
            <person name="Fulton R.E."/>
            <person name="Griffiths-Jones S."/>
            <person name="Harris T.W."/>
            <person name="Hillier L.W."/>
            <person name="Kamath R."/>
            <person name="Kuwabara P.E."/>
            <person name="Mardis E.R."/>
            <person name="Marra M.A."/>
            <person name="Miner T.L."/>
            <person name="Minx P."/>
            <person name="Mullikin J.C."/>
            <person name="Plumb R.W."/>
            <person name="Rogers J."/>
            <person name="Schein J.E."/>
            <person name="Sohrmann M."/>
            <person name="Spieth J."/>
            <person name="Stajich J.E."/>
            <person name="Wei C."/>
            <person name="Willey D."/>
            <person name="Wilson R.K."/>
            <person name="Durbin R."/>
            <person name="Waterston R.H."/>
        </authorList>
    </citation>
    <scope>NUCLEOTIDE SEQUENCE [LARGE SCALE GENOMIC DNA]</scope>
    <source>
        <strain evidence="21 22">AF16</strain>
    </source>
</reference>
<evidence type="ECO:0000259" key="18">
    <source>
        <dbReference type="PROSITE" id="PS50967"/>
    </source>
</evidence>
<dbReference type="Pfam" id="PF09382">
    <property type="entry name" value="RQC"/>
    <property type="match status" value="1"/>
</dbReference>
<dbReference type="FunFam" id="1.10.150.80:FF:000019">
    <property type="entry name" value="ATP-dependent DNA helicase"/>
    <property type="match status" value="1"/>
</dbReference>
<dbReference type="InParanoid" id="A8Y0R9"/>
<dbReference type="HOGENOM" id="CLU_001103_3_0_1"/>
<dbReference type="GO" id="GO:0005737">
    <property type="term" value="C:cytoplasm"/>
    <property type="evidence" value="ECO:0000318"/>
    <property type="project" value="GO_Central"/>
</dbReference>
<evidence type="ECO:0000313" key="23">
    <source>
        <dbReference type="WormBase" id="CBG21676"/>
    </source>
</evidence>
<dbReference type="InterPro" id="IPR010997">
    <property type="entry name" value="HRDC-like_sf"/>
</dbReference>
<feature type="compositionally biased region" description="Low complexity" evidence="17">
    <location>
        <begin position="121"/>
        <end position="133"/>
    </location>
</feature>
<accession>A8Y0R9</accession>
<organism evidence="21 22">
    <name type="scientific">Caenorhabditis briggsae</name>
    <dbReference type="NCBI Taxonomy" id="6238"/>
    <lineage>
        <taxon>Eukaryota</taxon>
        <taxon>Metazoa</taxon>
        <taxon>Ecdysozoa</taxon>
        <taxon>Nematoda</taxon>
        <taxon>Chromadorea</taxon>
        <taxon>Rhabditida</taxon>
        <taxon>Rhabditina</taxon>
        <taxon>Rhabditomorpha</taxon>
        <taxon>Rhabditoidea</taxon>
        <taxon>Rhabditidae</taxon>
        <taxon>Peloderinae</taxon>
        <taxon>Caenorhabditis</taxon>
    </lineage>
</organism>
<dbReference type="PANTHER" id="PTHR13710:SF153">
    <property type="entry name" value="RECQ-LIKE DNA HELICASE BLM"/>
    <property type="match status" value="1"/>
</dbReference>
<dbReference type="AlphaFoldDB" id="A8Y0R9"/>
<dbReference type="SMART" id="SM00341">
    <property type="entry name" value="HRDC"/>
    <property type="match status" value="1"/>
</dbReference>
<evidence type="ECO:0000256" key="10">
    <source>
        <dbReference type="ARBA" id="ARBA00023242"/>
    </source>
</evidence>
<evidence type="ECO:0000256" key="2">
    <source>
        <dbReference type="ARBA" id="ARBA00004123"/>
    </source>
</evidence>
<dbReference type="FunCoup" id="A8Y0R9">
    <property type="interactions" value="297"/>
</dbReference>
<dbReference type="InterPro" id="IPR004589">
    <property type="entry name" value="DNA_helicase_ATP-dep_RecQ"/>
</dbReference>
<feature type="compositionally biased region" description="Polar residues" evidence="17">
    <location>
        <begin position="101"/>
        <end position="117"/>
    </location>
</feature>
<dbReference type="EMBL" id="HE601000">
    <property type="protein sequence ID" value="CAP38489.2"/>
    <property type="molecule type" value="Genomic_DNA"/>
</dbReference>
<dbReference type="GO" id="GO:0006260">
    <property type="term" value="P:DNA replication"/>
    <property type="evidence" value="ECO:0000318"/>
    <property type="project" value="GO_Central"/>
</dbReference>
<dbReference type="Pfam" id="PF00570">
    <property type="entry name" value="HRDC"/>
    <property type="match status" value="1"/>
</dbReference>
<dbReference type="Gene3D" id="1.10.150.80">
    <property type="entry name" value="HRDC domain"/>
    <property type="match status" value="1"/>
</dbReference>
<feature type="domain" description="Helicase ATP-binding" evidence="19">
    <location>
        <begin position="273"/>
        <end position="450"/>
    </location>
</feature>
<keyword evidence="8" id="KW-0238">DNA-binding</keyword>
<dbReference type="SMART" id="SM00956">
    <property type="entry name" value="RQC"/>
    <property type="match status" value="1"/>
</dbReference>
<comment type="catalytic activity">
    <reaction evidence="11">
        <text>Couples ATP hydrolysis with the unwinding of duplex DNA by translocating in the 3'-5' direction.</text>
        <dbReference type="EC" id="5.6.2.4"/>
    </reaction>
</comment>
<dbReference type="Pfam" id="PF00271">
    <property type="entry name" value="Helicase_C"/>
    <property type="match status" value="1"/>
</dbReference>
<reference evidence="21 22" key="2">
    <citation type="journal article" date="2011" name="PLoS Genet.">
        <title>Caenorhabditis briggsae recombinant inbred line genotypes reveal inter-strain incompatibility and the evolution of recombination.</title>
        <authorList>
            <person name="Ross J.A."/>
            <person name="Koboldt D.C."/>
            <person name="Staisch J.E."/>
            <person name="Chamberlin H.M."/>
            <person name="Gupta B.P."/>
            <person name="Miller R.D."/>
            <person name="Baird S.E."/>
            <person name="Haag E.S."/>
        </authorList>
    </citation>
    <scope>NUCLEOTIDE SEQUENCE [LARGE SCALE GENOMIC DNA]</scope>
    <source>
        <strain evidence="21 22">AF16</strain>
    </source>
</reference>
<dbReference type="FunFam" id="3.40.50.300:FF:000340">
    <property type="entry name" value="Bloom syndrome, RecQ helicase"/>
    <property type="match status" value="1"/>
</dbReference>
<dbReference type="InterPro" id="IPR036390">
    <property type="entry name" value="WH_DNA-bd_sf"/>
</dbReference>